<organism evidence="3 4">
    <name type="scientific">Aegilops tauschii subsp. strangulata</name>
    <name type="common">Goatgrass</name>
    <dbReference type="NCBI Taxonomy" id="200361"/>
    <lineage>
        <taxon>Eukaryota</taxon>
        <taxon>Viridiplantae</taxon>
        <taxon>Streptophyta</taxon>
        <taxon>Embryophyta</taxon>
        <taxon>Tracheophyta</taxon>
        <taxon>Spermatophyta</taxon>
        <taxon>Magnoliopsida</taxon>
        <taxon>Liliopsida</taxon>
        <taxon>Poales</taxon>
        <taxon>Poaceae</taxon>
        <taxon>BOP clade</taxon>
        <taxon>Pooideae</taxon>
        <taxon>Triticodae</taxon>
        <taxon>Triticeae</taxon>
        <taxon>Triticinae</taxon>
        <taxon>Aegilops</taxon>
    </lineage>
</organism>
<dbReference type="Gramene" id="AET1Gv20506500.6">
    <property type="protein sequence ID" value="AET1Gv20506500.6"/>
    <property type="gene ID" value="AET1Gv20506500"/>
</dbReference>
<evidence type="ECO:0000256" key="1">
    <source>
        <dbReference type="SAM" id="MobiDB-lite"/>
    </source>
</evidence>
<reference evidence="4" key="2">
    <citation type="journal article" date="2017" name="Nat. Plants">
        <title>The Aegilops tauschii genome reveals multiple impacts of transposons.</title>
        <authorList>
            <person name="Zhao G."/>
            <person name="Zou C."/>
            <person name="Li K."/>
            <person name="Wang K."/>
            <person name="Li T."/>
            <person name="Gao L."/>
            <person name="Zhang X."/>
            <person name="Wang H."/>
            <person name="Yang Z."/>
            <person name="Liu X."/>
            <person name="Jiang W."/>
            <person name="Mao L."/>
            <person name="Kong X."/>
            <person name="Jiao Y."/>
            <person name="Jia J."/>
        </authorList>
    </citation>
    <scope>NUCLEOTIDE SEQUENCE [LARGE SCALE GENOMIC DNA]</scope>
    <source>
        <strain evidence="4">cv. AL8/78</strain>
    </source>
</reference>
<feature type="transmembrane region" description="Helical" evidence="2">
    <location>
        <begin position="62"/>
        <end position="82"/>
    </location>
</feature>
<feature type="region of interest" description="Disordered" evidence="1">
    <location>
        <begin position="93"/>
        <end position="154"/>
    </location>
</feature>
<keyword evidence="2" id="KW-1133">Transmembrane helix</keyword>
<reference evidence="3" key="5">
    <citation type="journal article" date="2021" name="G3 (Bethesda)">
        <title>Aegilops tauschii genome assembly Aet v5.0 features greater sequence contiguity and improved annotation.</title>
        <authorList>
            <person name="Wang L."/>
            <person name="Zhu T."/>
            <person name="Rodriguez J.C."/>
            <person name="Deal K.R."/>
            <person name="Dubcovsky J."/>
            <person name="McGuire P.E."/>
            <person name="Lux T."/>
            <person name="Spannagl M."/>
            <person name="Mayer K.F.X."/>
            <person name="Baldrich P."/>
            <person name="Meyers B.C."/>
            <person name="Huo N."/>
            <person name="Gu Y.Q."/>
            <person name="Zhou H."/>
            <person name="Devos K.M."/>
            <person name="Bennetzen J.L."/>
            <person name="Unver T."/>
            <person name="Budak H."/>
            <person name="Gulick P.J."/>
            <person name="Galiba G."/>
            <person name="Kalapos B."/>
            <person name="Nelson D.R."/>
            <person name="Li P."/>
            <person name="You F.M."/>
            <person name="Luo M.C."/>
            <person name="Dvorak J."/>
        </authorList>
    </citation>
    <scope>NUCLEOTIDE SEQUENCE [LARGE SCALE GENOMIC DNA]</scope>
    <source>
        <strain evidence="3">cv. AL8/78</strain>
    </source>
</reference>
<dbReference type="AlphaFoldDB" id="A0A452YQQ6"/>
<reference evidence="3" key="4">
    <citation type="submission" date="2019-03" db="UniProtKB">
        <authorList>
            <consortium name="EnsemblPlants"/>
        </authorList>
    </citation>
    <scope>IDENTIFICATION</scope>
</reference>
<feature type="compositionally biased region" description="Pro residues" evidence="1">
    <location>
        <begin position="113"/>
        <end position="124"/>
    </location>
</feature>
<evidence type="ECO:0000256" key="2">
    <source>
        <dbReference type="SAM" id="Phobius"/>
    </source>
</evidence>
<reference evidence="4" key="1">
    <citation type="journal article" date="2014" name="Science">
        <title>Ancient hybridizations among the ancestral genomes of bread wheat.</title>
        <authorList>
            <consortium name="International Wheat Genome Sequencing Consortium,"/>
            <person name="Marcussen T."/>
            <person name="Sandve S.R."/>
            <person name="Heier L."/>
            <person name="Spannagl M."/>
            <person name="Pfeifer M."/>
            <person name="Jakobsen K.S."/>
            <person name="Wulff B.B."/>
            <person name="Steuernagel B."/>
            <person name="Mayer K.F."/>
            <person name="Olsen O.A."/>
        </authorList>
    </citation>
    <scope>NUCLEOTIDE SEQUENCE [LARGE SCALE GENOMIC DNA]</scope>
    <source>
        <strain evidence="4">cv. AL8/78</strain>
    </source>
</reference>
<evidence type="ECO:0000313" key="4">
    <source>
        <dbReference type="Proteomes" id="UP000015105"/>
    </source>
</evidence>
<protein>
    <submittedName>
        <fullName evidence="3">Uncharacterized protein</fullName>
    </submittedName>
</protein>
<name>A0A452YQQ6_AEGTS</name>
<dbReference type="Proteomes" id="UP000015105">
    <property type="component" value="Chromosome 1D"/>
</dbReference>
<keyword evidence="2" id="KW-0812">Transmembrane</keyword>
<evidence type="ECO:0000313" key="3">
    <source>
        <dbReference type="EnsemblPlants" id="AET1Gv20506500.6"/>
    </source>
</evidence>
<keyword evidence="4" id="KW-1185">Reference proteome</keyword>
<keyword evidence="2" id="KW-0472">Membrane</keyword>
<proteinExistence type="predicted"/>
<reference evidence="3" key="3">
    <citation type="journal article" date="2017" name="Nature">
        <title>Genome sequence of the progenitor of the wheat D genome Aegilops tauschii.</title>
        <authorList>
            <person name="Luo M.C."/>
            <person name="Gu Y.Q."/>
            <person name="Puiu D."/>
            <person name="Wang H."/>
            <person name="Twardziok S.O."/>
            <person name="Deal K.R."/>
            <person name="Huo N."/>
            <person name="Zhu T."/>
            <person name="Wang L."/>
            <person name="Wang Y."/>
            <person name="McGuire P.E."/>
            <person name="Liu S."/>
            <person name="Long H."/>
            <person name="Ramasamy R.K."/>
            <person name="Rodriguez J.C."/>
            <person name="Van S.L."/>
            <person name="Yuan L."/>
            <person name="Wang Z."/>
            <person name="Xia Z."/>
            <person name="Xiao L."/>
            <person name="Anderson O.D."/>
            <person name="Ouyang S."/>
            <person name="Liang Y."/>
            <person name="Zimin A.V."/>
            <person name="Pertea G."/>
            <person name="Qi P."/>
            <person name="Bennetzen J.L."/>
            <person name="Dai X."/>
            <person name="Dawson M.W."/>
            <person name="Muller H.G."/>
            <person name="Kugler K."/>
            <person name="Rivarola-Duarte L."/>
            <person name="Spannagl M."/>
            <person name="Mayer K.F.X."/>
            <person name="Lu F.H."/>
            <person name="Bevan M.W."/>
            <person name="Leroy P."/>
            <person name="Li P."/>
            <person name="You F.M."/>
            <person name="Sun Q."/>
            <person name="Liu Z."/>
            <person name="Lyons E."/>
            <person name="Wicker T."/>
            <person name="Salzberg S.L."/>
            <person name="Devos K.M."/>
            <person name="Dvorak J."/>
        </authorList>
    </citation>
    <scope>NUCLEOTIDE SEQUENCE [LARGE SCALE GENOMIC DNA]</scope>
    <source>
        <strain evidence="3">cv. AL8/78</strain>
    </source>
</reference>
<accession>A0A452YQQ6</accession>
<sequence>GASNLRAYPKFQRTEGDGRVHEPRTRACVRAAARRWGDSWASPRPRRSWQLPLHAPIRAPTLFYGCSFSFFFFNLIISPLIFRRWSRTLISSNQIKPRMREHGKGAGKSRPASPSPAKPSPLRPPSSFAPETATGGEGRRRQSTHPHHTPFGCG</sequence>
<dbReference type="EnsemblPlants" id="AET1Gv20506500.6">
    <property type="protein sequence ID" value="AET1Gv20506500.6"/>
    <property type="gene ID" value="AET1Gv20506500"/>
</dbReference>